<dbReference type="Proteomes" id="UP001215712">
    <property type="component" value="Unassembled WGS sequence"/>
</dbReference>
<dbReference type="AlphaFoldDB" id="A0AAD6HUN7"/>
<gene>
    <name evidence="1" type="ORF">N7493_001724</name>
</gene>
<accession>A0AAD6HUN7</accession>
<dbReference type="Gene3D" id="1.10.10.10">
    <property type="entry name" value="Winged helix-like DNA-binding domain superfamily/Winged helix DNA-binding domain"/>
    <property type="match status" value="1"/>
</dbReference>
<proteinExistence type="predicted"/>
<keyword evidence="2" id="KW-1185">Reference proteome</keyword>
<dbReference type="PANTHER" id="PTHR43712:SF15">
    <property type="entry name" value="MONODICTYPHENONE CLUSTER TRANSCRIPTIONAL COACTIVATOR MDPA"/>
    <property type="match status" value="1"/>
</dbReference>
<name>A0AAD6HUN7_9EURO</name>
<protein>
    <submittedName>
        <fullName evidence="1">Uncharacterized protein</fullName>
    </submittedName>
</protein>
<reference evidence="1" key="2">
    <citation type="submission" date="2023-01" db="EMBL/GenBank/DDBJ databases">
        <authorList>
            <person name="Petersen C."/>
        </authorList>
    </citation>
    <scope>NUCLEOTIDE SEQUENCE</scope>
    <source>
        <strain evidence="1">IBT 17514</strain>
    </source>
</reference>
<dbReference type="InterPro" id="IPR036390">
    <property type="entry name" value="WH_DNA-bd_sf"/>
</dbReference>
<reference evidence="1" key="1">
    <citation type="journal article" date="2023" name="IMA Fungus">
        <title>Comparative genomic study of the Penicillium genus elucidates a diverse pangenome and 15 lateral gene transfer events.</title>
        <authorList>
            <person name="Petersen C."/>
            <person name="Sorensen T."/>
            <person name="Nielsen M.R."/>
            <person name="Sondergaard T.E."/>
            <person name="Sorensen J.L."/>
            <person name="Fitzpatrick D.A."/>
            <person name="Frisvad J.C."/>
            <person name="Nielsen K.L."/>
        </authorList>
    </citation>
    <scope>NUCLEOTIDE SEQUENCE</scope>
    <source>
        <strain evidence="1">IBT 17514</strain>
    </source>
</reference>
<comment type="caution">
    <text evidence="1">The sequence shown here is derived from an EMBL/GenBank/DDBJ whole genome shotgun (WGS) entry which is preliminary data.</text>
</comment>
<dbReference type="EMBL" id="JAQJAN010000002">
    <property type="protein sequence ID" value="KAJ5738569.1"/>
    <property type="molecule type" value="Genomic_DNA"/>
</dbReference>
<sequence length="429" mass="46857">MDRFEGYARQLSDAAEALSTYCKLLHGQPFVSANAPSEIRQARQSILSSISSIQILLNEPADFLQQLATQNQYLSCVHWLGEFQVLACIPLSHSVPFEDVAELAGIPESHLRRVVRMLATMGFLQEPEPGYVAHSAVSAQFVTRPSYLDAAMFLAETAAPAALQMPATSRDPASASFPMISASAHQPKVRRQWNAYLQYGLGHSEGNLGQLLDQFDWVGLEGGTVVTVFRSPSSPLQPGSFAYAEALTGTRAIPVVRNLADRYPTLGQLILQSDGDLQPNGKSPRVSFQKRCLGSLQNVPDADVYLIGLSSSSLALPASAILDQIASELRAHLHILRSERRPAVLLLTPRPMSDNIPGTESTSELITRLHDLSLLQLANERTMEMTELMQVINGIGDTAGCLGVVRRMTCPHITDALLEVRYHAYASER</sequence>
<evidence type="ECO:0000313" key="2">
    <source>
        <dbReference type="Proteomes" id="UP001215712"/>
    </source>
</evidence>
<dbReference type="InterPro" id="IPR036388">
    <property type="entry name" value="WH-like_DNA-bd_sf"/>
</dbReference>
<dbReference type="PANTHER" id="PTHR43712">
    <property type="entry name" value="PUTATIVE (AFU_ORTHOLOGUE AFUA_4G14580)-RELATED"/>
    <property type="match status" value="1"/>
</dbReference>
<evidence type="ECO:0000313" key="1">
    <source>
        <dbReference type="EMBL" id="KAJ5738569.1"/>
    </source>
</evidence>
<organism evidence="1 2">
    <name type="scientific">Penicillium malachiteum</name>
    <dbReference type="NCBI Taxonomy" id="1324776"/>
    <lineage>
        <taxon>Eukaryota</taxon>
        <taxon>Fungi</taxon>
        <taxon>Dikarya</taxon>
        <taxon>Ascomycota</taxon>
        <taxon>Pezizomycotina</taxon>
        <taxon>Eurotiomycetes</taxon>
        <taxon>Eurotiomycetidae</taxon>
        <taxon>Eurotiales</taxon>
        <taxon>Aspergillaceae</taxon>
        <taxon>Penicillium</taxon>
    </lineage>
</organism>
<dbReference type="SUPFAM" id="SSF46785">
    <property type="entry name" value="Winged helix' DNA-binding domain"/>
    <property type="match status" value="1"/>
</dbReference>